<dbReference type="Proteomes" id="UP000192439">
    <property type="component" value="Chromosome"/>
</dbReference>
<protein>
    <recommendedName>
        <fullName evidence="1">ABM domain-containing protein</fullName>
    </recommendedName>
</protein>
<evidence type="ECO:0000313" key="2">
    <source>
        <dbReference type="EMBL" id="ARI83663.1"/>
    </source>
</evidence>
<dbReference type="EMBL" id="CP020771">
    <property type="protein sequence ID" value="ARI83663.1"/>
    <property type="molecule type" value="Genomic_DNA"/>
</dbReference>
<name>A0AB33C9E2_MICA7</name>
<evidence type="ECO:0000313" key="3">
    <source>
        <dbReference type="Proteomes" id="UP000192439"/>
    </source>
</evidence>
<accession>A0AB33C9E2</accession>
<dbReference type="AlphaFoldDB" id="A0AB33C9E2"/>
<reference evidence="2 3" key="1">
    <citation type="journal article" date="2018" name="Harmful Algae">
        <title>The highly heterogeneous methylated genomes and diverse restriction-modification systems of bloom-forming Microcystis.</title>
        <authorList>
            <person name="Zhao L."/>
            <person name="Song Y."/>
            <person name="Li L."/>
            <person name="Gan N."/>
            <person name="Brand J.J."/>
            <person name="Song L."/>
        </authorList>
    </citation>
    <scope>NUCLEOTIDE SEQUENCE [LARGE SCALE GENOMIC DNA]</scope>
    <source>
        <strain evidence="2 3">PCC 7806SL</strain>
    </source>
</reference>
<dbReference type="Gene3D" id="3.30.70.100">
    <property type="match status" value="1"/>
</dbReference>
<dbReference type="SUPFAM" id="SSF54909">
    <property type="entry name" value="Dimeric alpha+beta barrel"/>
    <property type="match status" value="1"/>
</dbReference>
<dbReference type="Pfam" id="PF03992">
    <property type="entry name" value="ABM"/>
    <property type="match status" value="1"/>
</dbReference>
<sequence length="126" mass="14327">MDYFILFCLDLCKRSFEVPEGKIAAFKELSPKFIERTRTEEGCIHYAFSFSGNILHCREGYVDASAVLAHLQNVGELLDELLKIAKIIRLEVHAPAAEIEKLREPLASLNPQFFILDEGIRRTSEA</sequence>
<dbReference type="InterPro" id="IPR007138">
    <property type="entry name" value="ABM_dom"/>
</dbReference>
<organism evidence="2 3">
    <name type="scientific">Microcystis aeruginosa PCC 7806SL</name>
    <dbReference type="NCBI Taxonomy" id="1903187"/>
    <lineage>
        <taxon>Bacteria</taxon>
        <taxon>Bacillati</taxon>
        <taxon>Cyanobacteriota</taxon>
        <taxon>Cyanophyceae</taxon>
        <taxon>Oscillatoriophycideae</taxon>
        <taxon>Chroococcales</taxon>
        <taxon>Microcystaceae</taxon>
        <taxon>Microcystis</taxon>
    </lineage>
</organism>
<feature type="domain" description="ABM" evidence="1">
    <location>
        <begin position="15"/>
        <end position="72"/>
    </location>
</feature>
<proteinExistence type="predicted"/>
<dbReference type="RefSeq" id="WP_002745548.1">
    <property type="nucleotide sequence ID" value="NZ_CP020771.1"/>
</dbReference>
<keyword evidence="3" id="KW-1185">Reference proteome</keyword>
<gene>
    <name evidence="2" type="ORF">BH695_4384</name>
</gene>
<evidence type="ECO:0000259" key="1">
    <source>
        <dbReference type="Pfam" id="PF03992"/>
    </source>
</evidence>
<dbReference type="InterPro" id="IPR011008">
    <property type="entry name" value="Dimeric_a/b-barrel"/>
</dbReference>